<evidence type="ECO:0000256" key="5">
    <source>
        <dbReference type="ARBA" id="ARBA00012927"/>
    </source>
</evidence>
<dbReference type="Proteomes" id="UP000759443">
    <property type="component" value="Unassembled WGS sequence"/>
</dbReference>
<keyword evidence="7 9" id="KW-0464">Manganese</keyword>
<proteinExistence type="inferred from homology"/>
<reference evidence="10 11" key="1">
    <citation type="submission" date="2021-03" db="EMBL/GenBank/DDBJ databases">
        <title>Genomic Encyclopedia of Type Strains, Phase IV (KMG-IV): sequencing the most valuable type-strain genomes for metagenomic binning, comparative biology and taxonomic classification.</title>
        <authorList>
            <person name="Goeker M."/>
        </authorList>
    </citation>
    <scope>NUCLEOTIDE SEQUENCE [LARGE SCALE GENOMIC DNA]</scope>
    <source>
        <strain evidence="10 11">DSM 21600</strain>
    </source>
</reference>
<evidence type="ECO:0000256" key="8">
    <source>
        <dbReference type="ARBA" id="ARBA00023239"/>
    </source>
</evidence>
<comment type="similarity">
    <text evidence="4 9">Belongs to the mannonate dehydratase family.</text>
</comment>
<dbReference type="RefSeq" id="WP_209949225.1">
    <property type="nucleotide sequence ID" value="NZ_JAGGJU010000018.1"/>
</dbReference>
<dbReference type="EMBL" id="JAGGJU010000018">
    <property type="protein sequence ID" value="MBP1853409.1"/>
    <property type="molecule type" value="Genomic_DNA"/>
</dbReference>
<sequence>MRQTWRWFGPVDRVTVKDAAQAGAEGLVSALHHVPTGTAWSVDEIEKRQREARAGGLDWELVESIPISEAIKTGGGEARTHLAAWKQSLENLARCGIHTVCYNFMPVLDWTRTDLRWETPLGARAMRFDLIDFVAFDLFVLKREGAASNYPEAVLAAAEKRHHALDDAARATIAANVSAGLPGSTESYTVDDLRRHIATYAETPAATLRQRLIDFLGEVAPLAEKLDMRLCCHPDDPPWPLLGLPRIMSTESDYRAVLDAVDSPASGMTLCTGSLGARADNDLPGMIDRLGSRIHFVHLRNVTREADTLPCSFFEDEHLAGGTDMVAVIAALLREEKRRRSAGRADCEIPMRPDHGQEILDDITRGAQPGYPAIGRLKGLAELRGILQALSHPTYGQR</sequence>
<organism evidence="10 11">
    <name type="scientific">Rhizobium halophytocola</name>
    <dbReference type="NCBI Taxonomy" id="735519"/>
    <lineage>
        <taxon>Bacteria</taxon>
        <taxon>Pseudomonadati</taxon>
        <taxon>Pseudomonadota</taxon>
        <taxon>Alphaproteobacteria</taxon>
        <taxon>Hyphomicrobiales</taxon>
        <taxon>Rhizobiaceae</taxon>
        <taxon>Rhizobium/Agrobacterium group</taxon>
        <taxon>Rhizobium</taxon>
    </lineage>
</organism>
<evidence type="ECO:0000313" key="10">
    <source>
        <dbReference type="EMBL" id="MBP1853409.1"/>
    </source>
</evidence>
<evidence type="ECO:0000256" key="1">
    <source>
        <dbReference type="ARBA" id="ARBA00001794"/>
    </source>
</evidence>
<comment type="caution">
    <text evidence="10">The sequence shown here is derived from an EMBL/GenBank/DDBJ whole genome shotgun (WGS) entry which is preliminary data.</text>
</comment>
<evidence type="ECO:0000256" key="4">
    <source>
        <dbReference type="ARBA" id="ARBA00007389"/>
    </source>
</evidence>
<evidence type="ECO:0000256" key="2">
    <source>
        <dbReference type="ARBA" id="ARBA00002713"/>
    </source>
</evidence>
<dbReference type="PIRSF" id="PIRSF016049">
    <property type="entry name" value="Man_dehyd"/>
    <property type="match status" value="1"/>
</dbReference>
<dbReference type="NCBIfam" id="NF003027">
    <property type="entry name" value="PRK03906.1"/>
    <property type="match status" value="1"/>
</dbReference>
<comment type="catalytic activity">
    <reaction evidence="1 9">
        <text>D-mannonate = 2-dehydro-3-deoxy-D-gluconate + H2O</text>
        <dbReference type="Rhea" id="RHEA:20097"/>
        <dbReference type="ChEBI" id="CHEBI:15377"/>
        <dbReference type="ChEBI" id="CHEBI:17767"/>
        <dbReference type="ChEBI" id="CHEBI:57990"/>
        <dbReference type="EC" id="4.2.1.8"/>
    </reaction>
</comment>
<name>A0ABS4E638_9HYPH</name>
<comment type="cofactor">
    <cofactor evidence="9">
        <name>Fe(2+)</name>
        <dbReference type="ChEBI" id="CHEBI:29033"/>
    </cofactor>
    <cofactor evidence="9">
        <name>Mn(2+)</name>
        <dbReference type="ChEBI" id="CHEBI:29035"/>
    </cofactor>
</comment>
<gene>
    <name evidence="9" type="primary">uxuA</name>
    <name evidence="10" type="ORF">J2Z17_004870</name>
</gene>
<evidence type="ECO:0000256" key="3">
    <source>
        <dbReference type="ARBA" id="ARBA00004892"/>
    </source>
</evidence>
<dbReference type="Gene3D" id="3.20.20.150">
    <property type="entry name" value="Divalent-metal-dependent TIM barrel enzymes"/>
    <property type="match status" value="1"/>
</dbReference>
<accession>A0ABS4E638</accession>
<dbReference type="EC" id="4.2.1.8" evidence="5 9"/>
<evidence type="ECO:0000256" key="9">
    <source>
        <dbReference type="HAMAP-Rule" id="MF_00106"/>
    </source>
</evidence>
<comment type="pathway">
    <text evidence="3 9">Carbohydrate metabolism; pentose and glucuronate interconversion.</text>
</comment>
<evidence type="ECO:0000256" key="7">
    <source>
        <dbReference type="ARBA" id="ARBA00023211"/>
    </source>
</evidence>
<dbReference type="HAMAP" id="MF_00106">
    <property type="entry name" value="UxuA"/>
    <property type="match status" value="1"/>
</dbReference>
<evidence type="ECO:0000313" key="11">
    <source>
        <dbReference type="Proteomes" id="UP000759443"/>
    </source>
</evidence>
<dbReference type="PANTHER" id="PTHR30387">
    <property type="entry name" value="MANNONATE DEHYDRATASE"/>
    <property type="match status" value="1"/>
</dbReference>
<dbReference type="InterPro" id="IPR004628">
    <property type="entry name" value="Man_deHydtase"/>
</dbReference>
<keyword evidence="6 9" id="KW-0408">Iron</keyword>
<dbReference type="GO" id="GO:0008927">
    <property type="term" value="F:mannonate dehydratase activity"/>
    <property type="evidence" value="ECO:0007669"/>
    <property type="project" value="UniProtKB-EC"/>
</dbReference>
<keyword evidence="8 9" id="KW-0456">Lyase</keyword>
<evidence type="ECO:0000256" key="6">
    <source>
        <dbReference type="ARBA" id="ARBA00023004"/>
    </source>
</evidence>
<dbReference type="Pfam" id="PF03786">
    <property type="entry name" value="UxuA"/>
    <property type="match status" value="1"/>
</dbReference>
<dbReference type="SUPFAM" id="SSF51658">
    <property type="entry name" value="Xylose isomerase-like"/>
    <property type="match status" value="1"/>
</dbReference>
<keyword evidence="11" id="KW-1185">Reference proteome</keyword>
<dbReference type="NCBIfam" id="TIGR00695">
    <property type="entry name" value="uxuA"/>
    <property type="match status" value="1"/>
</dbReference>
<protein>
    <recommendedName>
        <fullName evidence="5 9">Mannonate dehydratase</fullName>
        <ecNumber evidence="5 9">4.2.1.8</ecNumber>
    </recommendedName>
    <alternativeName>
        <fullName evidence="9">D-mannonate hydro-lyase</fullName>
    </alternativeName>
</protein>
<comment type="function">
    <text evidence="2 9">Catalyzes the dehydration of D-mannonate.</text>
</comment>
<dbReference type="PANTHER" id="PTHR30387:SF2">
    <property type="entry name" value="MANNONATE DEHYDRATASE"/>
    <property type="match status" value="1"/>
</dbReference>
<dbReference type="InterPro" id="IPR036237">
    <property type="entry name" value="Xyl_isomerase-like_sf"/>
</dbReference>